<protein>
    <submittedName>
        <fullName evidence="1">Uncharacterized protein</fullName>
    </submittedName>
</protein>
<dbReference type="RefSeq" id="WP_376919546.1">
    <property type="nucleotide sequence ID" value="NZ_JBHRSW010000010.1"/>
</dbReference>
<organism evidence="1 2">
    <name type="scientific">Agaribacter flavus</name>
    <dbReference type="NCBI Taxonomy" id="1902781"/>
    <lineage>
        <taxon>Bacteria</taxon>
        <taxon>Pseudomonadati</taxon>
        <taxon>Pseudomonadota</taxon>
        <taxon>Gammaproteobacteria</taxon>
        <taxon>Alteromonadales</taxon>
        <taxon>Alteromonadaceae</taxon>
        <taxon>Agaribacter</taxon>
    </lineage>
</organism>
<dbReference type="Gene3D" id="3.50.50.60">
    <property type="entry name" value="FAD/NAD(P)-binding domain"/>
    <property type="match status" value="1"/>
</dbReference>
<evidence type="ECO:0000313" key="2">
    <source>
        <dbReference type="Proteomes" id="UP001595478"/>
    </source>
</evidence>
<proteinExistence type="predicted"/>
<gene>
    <name evidence="1" type="ORF">ACFOHL_07230</name>
</gene>
<comment type="caution">
    <text evidence="1">The sequence shown here is derived from an EMBL/GenBank/DDBJ whole genome shotgun (WGS) entry which is preliminary data.</text>
</comment>
<name>A0ABV7FM70_9ALTE</name>
<sequence>MLSLAMLANDAQSSAQAVLSALQCYQKLHRAHPDIEIKIVSSAPLVRHITTASSHSENTHSTMSVSTLTQSHISLLSALGLSFQDLLKHCNAQIHYADKVCNMLDKEKISTAYCSIASMGVSLNGVDFHHMLNHTRLYQHEALDLSLSSYSLNGTCQRMKKSMLPSNNPNNIRSSLKINVNVQSELLLNKVAPLLSKLNIHLAYTENWHCTTFQHDDPLTNSDKVGFIKQIGQSEVGADYFIDLRKNKTELQSTIKTFVTENTVEQGLYMSNGHVIQTKRLGNASLVRYTTLYKQAETNSSTATPALSCEQIGQLIGAPNILISDAPAIVYQSLLDSKQPMWTKNLLCLSDVELFNGINVSAGTCTYEKIIDTWLMYFLNTASEHMLNLCNEQFEQVLLGTYCFDLMPCFIHDADAMTTYLSTQSFNLLYSPNFTEDLLNTINKRANLFAQKGTDYLVDHDLVPREVWVNLYLALQVWPKEVDVVSFQVDDIKGMLRKLQQKFAHAIEH</sequence>
<evidence type="ECO:0000313" key="1">
    <source>
        <dbReference type="EMBL" id="MFC3121409.1"/>
    </source>
</evidence>
<dbReference type="InterPro" id="IPR036188">
    <property type="entry name" value="FAD/NAD-bd_sf"/>
</dbReference>
<keyword evidence="2" id="KW-1185">Reference proteome</keyword>
<accession>A0ABV7FM70</accession>
<dbReference type="EMBL" id="JBHRSW010000010">
    <property type="protein sequence ID" value="MFC3121409.1"/>
    <property type="molecule type" value="Genomic_DNA"/>
</dbReference>
<reference evidence="2" key="1">
    <citation type="journal article" date="2019" name="Int. J. Syst. Evol. Microbiol.">
        <title>The Global Catalogue of Microorganisms (GCM) 10K type strain sequencing project: providing services to taxonomists for standard genome sequencing and annotation.</title>
        <authorList>
            <consortium name="The Broad Institute Genomics Platform"/>
            <consortium name="The Broad Institute Genome Sequencing Center for Infectious Disease"/>
            <person name="Wu L."/>
            <person name="Ma J."/>
        </authorList>
    </citation>
    <scope>NUCLEOTIDE SEQUENCE [LARGE SCALE GENOMIC DNA]</scope>
    <source>
        <strain evidence="2">KCTC 52473</strain>
    </source>
</reference>
<dbReference type="Proteomes" id="UP001595478">
    <property type="component" value="Unassembled WGS sequence"/>
</dbReference>